<organism evidence="1 2">
    <name type="scientific">Dendryphion nanum</name>
    <dbReference type="NCBI Taxonomy" id="256645"/>
    <lineage>
        <taxon>Eukaryota</taxon>
        <taxon>Fungi</taxon>
        <taxon>Dikarya</taxon>
        <taxon>Ascomycota</taxon>
        <taxon>Pezizomycotina</taxon>
        <taxon>Dothideomycetes</taxon>
        <taxon>Pleosporomycetidae</taxon>
        <taxon>Pleosporales</taxon>
        <taxon>Torulaceae</taxon>
        <taxon>Dendryphion</taxon>
    </lineage>
</organism>
<comment type="caution">
    <text evidence="1">The sequence shown here is derived from an EMBL/GenBank/DDBJ whole genome shotgun (WGS) entry which is preliminary data.</text>
</comment>
<protein>
    <submittedName>
        <fullName evidence="1">Uncharacterized protein</fullName>
    </submittedName>
</protein>
<sequence>MSRSVGVGFHRIPSRVSSMTFQPMVRIQTGIREMHGGNLRRWPWIGREMVSSDAQQSQQNGFGSLTVKHIRLLLDPHERGLIMHDPIVAQLGRRVEVNLGRKRPGGNGLGSWREVSQQVVEILKRDALSERHRRAEWQGEEQRRRWRKFEQGKLEQIDLVCVCSRGSIEEGGRCWPNGGLGKLRGEMSGSEVFGGWAEWVNSLARSG</sequence>
<keyword evidence="2" id="KW-1185">Reference proteome</keyword>
<name>A0A9P9IVZ4_9PLEO</name>
<proteinExistence type="predicted"/>
<evidence type="ECO:0000313" key="1">
    <source>
        <dbReference type="EMBL" id="KAH7135632.1"/>
    </source>
</evidence>
<gene>
    <name evidence="1" type="ORF">B0J11DRAFT_564943</name>
</gene>
<dbReference type="EMBL" id="JAGMWT010000002">
    <property type="protein sequence ID" value="KAH7135632.1"/>
    <property type="molecule type" value="Genomic_DNA"/>
</dbReference>
<evidence type="ECO:0000313" key="2">
    <source>
        <dbReference type="Proteomes" id="UP000700596"/>
    </source>
</evidence>
<reference evidence="1" key="1">
    <citation type="journal article" date="2021" name="Nat. Commun.">
        <title>Genetic determinants of endophytism in the Arabidopsis root mycobiome.</title>
        <authorList>
            <person name="Mesny F."/>
            <person name="Miyauchi S."/>
            <person name="Thiergart T."/>
            <person name="Pickel B."/>
            <person name="Atanasova L."/>
            <person name="Karlsson M."/>
            <person name="Huettel B."/>
            <person name="Barry K.W."/>
            <person name="Haridas S."/>
            <person name="Chen C."/>
            <person name="Bauer D."/>
            <person name="Andreopoulos W."/>
            <person name="Pangilinan J."/>
            <person name="LaButti K."/>
            <person name="Riley R."/>
            <person name="Lipzen A."/>
            <person name="Clum A."/>
            <person name="Drula E."/>
            <person name="Henrissat B."/>
            <person name="Kohler A."/>
            <person name="Grigoriev I.V."/>
            <person name="Martin F.M."/>
            <person name="Hacquard S."/>
        </authorList>
    </citation>
    <scope>NUCLEOTIDE SEQUENCE</scope>
    <source>
        <strain evidence="1">MPI-CAGE-CH-0243</strain>
    </source>
</reference>
<dbReference type="AlphaFoldDB" id="A0A9P9IVZ4"/>
<accession>A0A9P9IVZ4</accession>
<dbReference type="Proteomes" id="UP000700596">
    <property type="component" value="Unassembled WGS sequence"/>
</dbReference>